<feature type="region of interest" description="Disordered" evidence="5">
    <location>
        <begin position="57"/>
        <end position="82"/>
    </location>
</feature>
<keyword evidence="3" id="KW-0805">Transcription regulation</keyword>
<feature type="compositionally biased region" description="Basic and acidic residues" evidence="5">
    <location>
        <begin position="64"/>
        <end position="82"/>
    </location>
</feature>
<feature type="region of interest" description="Disordered" evidence="5">
    <location>
        <begin position="421"/>
        <end position="449"/>
    </location>
</feature>
<organism evidence="7 8">
    <name type="scientific">Polyangium jinanense</name>
    <dbReference type="NCBI Taxonomy" id="2829994"/>
    <lineage>
        <taxon>Bacteria</taxon>
        <taxon>Pseudomonadati</taxon>
        <taxon>Myxococcota</taxon>
        <taxon>Polyangia</taxon>
        <taxon>Polyangiales</taxon>
        <taxon>Polyangiaceae</taxon>
        <taxon>Polyangium</taxon>
    </lineage>
</organism>
<dbReference type="PANTHER" id="PTHR32071">
    <property type="entry name" value="TRANSCRIPTIONAL REGULATORY PROTEIN"/>
    <property type="match status" value="1"/>
</dbReference>
<dbReference type="InterPro" id="IPR027417">
    <property type="entry name" value="P-loop_NTPase"/>
</dbReference>
<proteinExistence type="predicted"/>
<keyword evidence="2" id="KW-0067">ATP-binding</keyword>
<evidence type="ECO:0000313" key="7">
    <source>
        <dbReference type="EMBL" id="MDC3983040.1"/>
    </source>
</evidence>
<dbReference type="Pfam" id="PF00158">
    <property type="entry name" value="Sigma54_activat"/>
    <property type="match status" value="1"/>
</dbReference>
<dbReference type="FunFam" id="3.40.50.300:FF:000006">
    <property type="entry name" value="DNA-binding transcriptional regulator NtrC"/>
    <property type="match status" value="1"/>
</dbReference>
<dbReference type="PROSITE" id="PS00675">
    <property type="entry name" value="SIGMA54_INTERACT_1"/>
    <property type="match status" value="1"/>
</dbReference>
<name>A0A9X3X5N3_9BACT</name>
<dbReference type="Proteomes" id="UP001151081">
    <property type="component" value="Unassembled WGS sequence"/>
</dbReference>
<keyword evidence="8" id="KW-1185">Reference proteome</keyword>
<evidence type="ECO:0000256" key="2">
    <source>
        <dbReference type="ARBA" id="ARBA00022840"/>
    </source>
</evidence>
<sequence>MSSQDAELSTLDGLNPPTHADGPEAGFGSSRVPTLTIVWHPTVERVGDRALLPLPAGGAGTELSRLDPEFSRPGSSRREPLGDAHVSRKAIRLLRLENECIRIDTQGSPTRIVANGSLLQGCRDFSTDDLKAGIVLELASRIVLLLHLDELRQESEDNLGLVGASLGIERVRREIRQLTNLDVPVLVRGETGTGKELVARALHNTGERRSRPFVAVNMGAIPPALAASELFGSDKGAFTGARAHSGYFGAAEDGTLFLDEVGEMPLDVQASLLRALDVGEVQTLGASRMRETRARIVAATDANLEVKVQTGAFRAPLLHRLSSYELVIPPLRQRRDDIGRLFVHFLRTELDRFGKADRIPLNQVGLPASFMAALVRHDWPGNVRQLRNVVRQLVLGSHNTGPLDPGPALAVLLSMNPPPAGGGFGNAGGTETGASPTKEPMTPRRSRKPSDVTVEELHEALRACDFDMKATAERLRIPRSSIYNLVDQHKVRRASDLGRDEILRCSRECDGNVELMARHLGVSKVALQRRMRELKISIG</sequence>
<dbReference type="EMBL" id="JAGTJJ010000011">
    <property type="protein sequence ID" value="MDC3983040.1"/>
    <property type="molecule type" value="Genomic_DNA"/>
</dbReference>
<dbReference type="InterPro" id="IPR025944">
    <property type="entry name" value="Sigma_54_int_dom_CS"/>
</dbReference>
<dbReference type="SUPFAM" id="SSF52540">
    <property type="entry name" value="P-loop containing nucleoside triphosphate hydrolases"/>
    <property type="match status" value="1"/>
</dbReference>
<evidence type="ECO:0000259" key="6">
    <source>
        <dbReference type="PROSITE" id="PS50045"/>
    </source>
</evidence>
<dbReference type="Gene3D" id="1.10.8.60">
    <property type="match status" value="1"/>
</dbReference>
<keyword evidence="4" id="KW-0804">Transcription</keyword>
<evidence type="ECO:0000256" key="5">
    <source>
        <dbReference type="SAM" id="MobiDB-lite"/>
    </source>
</evidence>
<dbReference type="SMART" id="SM00382">
    <property type="entry name" value="AAA"/>
    <property type="match status" value="1"/>
</dbReference>
<dbReference type="GO" id="GO:0005524">
    <property type="term" value="F:ATP binding"/>
    <property type="evidence" value="ECO:0007669"/>
    <property type="project" value="UniProtKB-KW"/>
</dbReference>
<dbReference type="Gene3D" id="1.10.10.60">
    <property type="entry name" value="Homeodomain-like"/>
    <property type="match status" value="1"/>
</dbReference>
<feature type="compositionally biased region" description="Gly residues" evidence="5">
    <location>
        <begin position="421"/>
        <end position="431"/>
    </location>
</feature>
<dbReference type="InterPro" id="IPR025662">
    <property type="entry name" value="Sigma_54_int_dom_ATP-bd_1"/>
</dbReference>
<evidence type="ECO:0000256" key="3">
    <source>
        <dbReference type="ARBA" id="ARBA00023015"/>
    </source>
</evidence>
<dbReference type="RefSeq" id="WP_272421297.1">
    <property type="nucleotide sequence ID" value="NZ_JAGTJJ010000011.1"/>
</dbReference>
<dbReference type="AlphaFoldDB" id="A0A9X3X5N3"/>
<dbReference type="Gene3D" id="3.40.50.300">
    <property type="entry name" value="P-loop containing nucleotide triphosphate hydrolases"/>
    <property type="match status" value="1"/>
</dbReference>
<feature type="domain" description="Sigma-54 factor interaction" evidence="6">
    <location>
        <begin position="161"/>
        <end position="395"/>
    </location>
</feature>
<dbReference type="GO" id="GO:0006355">
    <property type="term" value="P:regulation of DNA-templated transcription"/>
    <property type="evidence" value="ECO:0007669"/>
    <property type="project" value="InterPro"/>
</dbReference>
<reference evidence="7 8" key="1">
    <citation type="submission" date="2021-04" db="EMBL/GenBank/DDBJ databases">
        <title>Genome analysis of Polyangium sp.</title>
        <authorList>
            <person name="Li Y."/>
            <person name="Wang J."/>
        </authorList>
    </citation>
    <scope>NUCLEOTIDE SEQUENCE [LARGE SCALE GENOMIC DNA]</scope>
    <source>
        <strain evidence="7 8">SDU14</strain>
    </source>
</reference>
<dbReference type="InterPro" id="IPR003593">
    <property type="entry name" value="AAA+_ATPase"/>
</dbReference>
<accession>A0A9X3X5N3</accession>
<comment type="caution">
    <text evidence="7">The sequence shown here is derived from an EMBL/GenBank/DDBJ whole genome shotgun (WGS) entry which is preliminary data.</text>
</comment>
<evidence type="ECO:0000313" key="8">
    <source>
        <dbReference type="Proteomes" id="UP001151081"/>
    </source>
</evidence>
<keyword evidence="1" id="KW-0547">Nucleotide-binding</keyword>
<dbReference type="InterPro" id="IPR002078">
    <property type="entry name" value="Sigma_54_int"/>
</dbReference>
<dbReference type="PROSITE" id="PS50045">
    <property type="entry name" value="SIGMA54_INTERACT_4"/>
    <property type="match status" value="1"/>
</dbReference>
<dbReference type="CDD" id="cd00009">
    <property type="entry name" value="AAA"/>
    <property type="match status" value="1"/>
</dbReference>
<gene>
    <name evidence="7" type="ORF">KEG57_21185</name>
</gene>
<dbReference type="InterPro" id="IPR058031">
    <property type="entry name" value="AAA_lid_NorR"/>
</dbReference>
<evidence type="ECO:0000256" key="1">
    <source>
        <dbReference type="ARBA" id="ARBA00022741"/>
    </source>
</evidence>
<dbReference type="PROSITE" id="PS00688">
    <property type="entry name" value="SIGMA54_INTERACT_3"/>
    <property type="match status" value="1"/>
</dbReference>
<dbReference type="Pfam" id="PF25601">
    <property type="entry name" value="AAA_lid_14"/>
    <property type="match status" value="1"/>
</dbReference>
<evidence type="ECO:0000256" key="4">
    <source>
        <dbReference type="ARBA" id="ARBA00023163"/>
    </source>
</evidence>
<feature type="region of interest" description="Disordered" evidence="5">
    <location>
        <begin position="1"/>
        <end position="30"/>
    </location>
</feature>
<protein>
    <submittedName>
        <fullName evidence="7">Sigma-54-dependent Fis family transcriptional regulator</fullName>
    </submittedName>
</protein>